<keyword evidence="4 6" id="KW-1133">Transmembrane helix</keyword>
<reference evidence="9" key="1">
    <citation type="submission" date="2021-11" db="EMBL/GenBank/DDBJ databases">
        <authorList>
            <person name="Herlambang A."/>
            <person name="Guo Y."/>
            <person name="Takashima Y."/>
            <person name="Nishizawa T."/>
        </authorList>
    </citation>
    <scope>NUCLEOTIDE SEQUENCE</scope>
    <source>
        <strain evidence="9">E1425</strain>
    </source>
</reference>
<evidence type="ECO:0000259" key="8">
    <source>
        <dbReference type="PROSITE" id="PS50845"/>
    </source>
</evidence>
<dbReference type="OrthoDB" id="567788at2759"/>
<dbReference type="EMBL" id="BQFW01000002">
    <property type="protein sequence ID" value="GJJ68514.1"/>
    <property type="molecule type" value="Genomic_DNA"/>
</dbReference>
<keyword evidence="3 6" id="KW-0256">Endoplasmic reticulum</keyword>
<evidence type="ECO:0000256" key="6">
    <source>
        <dbReference type="RuleBase" id="RU363132"/>
    </source>
</evidence>
<protein>
    <recommendedName>
        <fullName evidence="6">Reticulon-like protein</fullName>
    </recommendedName>
</protein>
<evidence type="ECO:0000256" key="1">
    <source>
        <dbReference type="ARBA" id="ARBA00004477"/>
    </source>
</evidence>
<reference evidence="9" key="2">
    <citation type="journal article" date="2022" name="Microbiol. Resour. Announc.">
        <title>Whole-Genome Sequence of Entomortierella parvispora E1425, a Mucoromycotan Fungus Associated with Burkholderiaceae-Related Endosymbiotic Bacteria.</title>
        <authorList>
            <person name="Herlambang A."/>
            <person name="Guo Y."/>
            <person name="Takashima Y."/>
            <person name="Narisawa K."/>
            <person name="Ohta H."/>
            <person name="Nishizawa T."/>
        </authorList>
    </citation>
    <scope>NUCLEOTIDE SEQUENCE</scope>
    <source>
        <strain evidence="9">E1425</strain>
    </source>
</reference>
<keyword evidence="5 6" id="KW-0472">Membrane</keyword>
<comment type="subcellular location">
    <subcellularLocation>
        <location evidence="1 6">Endoplasmic reticulum membrane</location>
        <topology evidence="1 6">Multi-pass membrane protein</topology>
    </subcellularLocation>
</comment>
<dbReference type="AlphaFoldDB" id="A0A9P3LS50"/>
<evidence type="ECO:0000256" key="2">
    <source>
        <dbReference type="ARBA" id="ARBA00022692"/>
    </source>
</evidence>
<feature type="region of interest" description="Disordered" evidence="7">
    <location>
        <begin position="1"/>
        <end position="62"/>
    </location>
</feature>
<dbReference type="PROSITE" id="PS50845">
    <property type="entry name" value="RETICULON"/>
    <property type="match status" value="1"/>
</dbReference>
<keyword evidence="2 6" id="KW-0812">Transmembrane</keyword>
<sequence>MSQDNTGLDYHQVEHPLSNDAIQKPFTEQSTVTENATESEASDSSPAPRDRSSSDAPKAQIDTSRAGSFDHSAYMTPKIRSLLLWENPALSGSVLAGSLALVLSCRWVNILNVMCALFVLGTLGSLAYVNGLVFFGKVTGATSGRPLEKYYSRSAEFVHLDSEAIHRRVDYLTDGLNVILTELAKVVLIEDNKRSLKYIGIFYGIWTLRTWFSTTTLLSMILISVFAAPRLYLDNQVVIDAHIAKTNDLVQQHVGKGRQAVMKQWTGVSSKVEQFANDKGLLSKKKVEKAE</sequence>
<dbReference type="GO" id="GO:0005789">
    <property type="term" value="C:endoplasmic reticulum membrane"/>
    <property type="evidence" value="ECO:0007669"/>
    <property type="project" value="UniProtKB-SubCell"/>
</dbReference>
<comment type="caution">
    <text evidence="9">The sequence shown here is derived from an EMBL/GenBank/DDBJ whole genome shotgun (WGS) entry which is preliminary data.</text>
</comment>
<feature type="domain" description="Reticulon" evidence="8">
    <location>
        <begin position="79"/>
        <end position="288"/>
    </location>
</feature>
<evidence type="ECO:0000313" key="10">
    <source>
        <dbReference type="Proteomes" id="UP000827284"/>
    </source>
</evidence>
<dbReference type="InterPro" id="IPR045064">
    <property type="entry name" value="Reticulon-like"/>
</dbReference>
<dbReference type="InterPro" id="IPR003388">
    <property type="entry name" value="Reticulon"/>
</dbReference>
<organism evidence="9 10">
    <name type="scientific">Entomortierella parvispora</name>
    <dbReference type="NCBI Taxonomy" id="205924"/>
    <lineage>
        <taxon>Eukaryota</taxon>
        <taxon>Fungi</taxon>
        <taxon>Fungi incertae sedis</taxon>
        <taxon>Mucoromycota</taxon>
        <taxon>Mortierellomycotina</taxon>
        <taxon>Mortierellomycetes</taxon>
        <taxon>Mortierellales</taxon>
        <taxon>Mortierellaceae</taxon>
        <taxon>Entomortierella</taxon>
    </lineage>
</organism>
<evidence type="ECO:0000256" key="7">
    <source>
        <dbReference type="SAM" id="MobiDB-lite"/>
    </source>
</evidence>
<gene>
    <name evidence="9" type="ORF">EMPS_00860</name>
</gene>
<dbReference type="PANTHER" id="PTHR10994:SF193">
    <property type="entry name" value="RETICULON-LIKE PROTEIN"/>
    <property type="match status" value="1"/>
</dbReference>
<evidence type="ECO:0000256" key="3">
    <source>
        <dbReference type="ARBA" id="ARBA00022824"/>
    </source>
</evidence>
<feature type="transmembrane region" description="Helical" evidence="6">
    <location>
        <begin position="82"/>
        <end position="104"/>
    </location>
</feature>
<dbReference type="PANTHER" id="PTHR10994">
    <property type="entry name" value="RETICULON"/>
    <property type="match status" value="1"/>
</dbReference>
<dbReference type="Pfam" id="PF02453">
    <property type="entry name" value="Reticulon"/>
    <property type="match status" value="1"/>
</dbReference>
<feature type="transmembrane region" description="Helical" evidence="6">
    <location>
        <begin position="110"/>
        <end position="135"/>
    </location>
</feature>
<evidence type="ECO:0000313" key="9">
    <source>
        <dbReference type="EMBL" id="GJJ68514.1"/>
    </source>
</evidence>
<proteinExistence type="predicted"/>
<evidence type="ECO:0000256" key="5">
    <source>
        <dbReference type="ARBA" id="ARBA00023136"/>
    </source>
</evidence>
<keyword evidence="10" id="KW-1185">Reference proteome</keyword>
<feature type="transmembrane region" description="Helical" evidence="6">
    <location>
        <begin position="201"/>
        <end position="227"/>
    </location>
</feature>
<evidence type="ECO:0000256" key="4">
    <source>
        <dbReference type="ARBA" id="ARBA00022989"/>
    </source>
</evidence>
<dbReference type="Proteomes" id="UP000827284">
    <property type="component" value="Unassembled WGS sequence"/>
</dbReference>
<accession>A0A9P3LS50</accession>
<name>A0A9P3LS50_9FUNG</name>
<feature type="compositionally biased region" description="Polar residues" evidence="7">
    <location>
        <begin position="26"/>
        <end position="39"/>
    </location>
</feature>
<dbReference type="GO" id="GO:0009617">
    <property type="term" value="P:response to bacterium"/>
    <property type="evidence" value="ECO:0007669"/>
    <property type="project" value="InterPro"/>
</dbReference>